<evidence type="ECO:0000256" key="2">
    <source>
        <dbReference type="SAM" id="Phobius"/>
    </source>
</evidence>
<evidence type="ECO:0000313" key="5">
    <source>
        <dbReference type="EMBL" id="MCC3145422.1"/>
    </source>
</evidence>
<dbReference type="EMBL" id="JAJFAT010000011">
    <property type="protein sequence ID" value="MCC3145422.1"/>
    <property type="molecule type" value="Genomic_DNA"/>
</dbReference>
<dbReference type="Pfam" id="PF13399">
    <property type="entry name" value="LytR_C"/>
    <property type="match status" value="1"/>
</dbReference>
<protein>
    <submittedName>
        <fullName evidence="5">LCP family protein</fullName>
    </submittedName>
</protein>
<evidence type="ECO:0000313" key="6">
    <source>
        <dbReference type="Proteomes" id="UP001199296"/>
    </source>
</evidence>
<dbReference type="RefSeq" id="WP_229346125.1">
    <property type="nucleotide sequence ID" value="NZ_JAJFAT010000011.1"/>
</dbReference>
<evidence type="ECO:0000259" key="4">
    <source>
        <dbReference type="Pfam" id="PF13399"/>
    </source>
</evidence>
<name>A0AAW4X0W0_9FIRM</name>
<dbReference type="AlphaFoldDB" id="A0AAW4X0W0"/>
<reference evidence="5 6" key="1">
    <citation type="submission" date="2021-10" db="EMBL/GenBank/DDBJ databases">
        <authorList>
            <person name="Grouzdev D.S."/>
            <person name="Pantiukh K.S."/>
            <person name="Krutkina M.S."/>
        </authorList>
    </citation>
    <scope>NUCLEOTIDE SEQUENCE [LARGE SCALE GENOMIC DNA]</scope>
    <source>
        <strain evidence="5 6">Z-7514</strain>
    </source>
</reference>
<feature type="domain" description="Cell envelope-related transcriptional attenuator" evidence="3">
    <location>
        <begin position="62"/>
        <end position="208"/>
    </location>
</feature>
<dbReference type="Gene3D" id="3.30.70.2390">
    <property type="match status" value="1"/>
</dbReference>
<keyword evidence="6" id="KW-1185">Reference proteome</keyword>
<gene>
    <name evidence="5" type="ORF">LJ207_08815</name>
</gene>
<dbReference type="NCBIfam" id="TIGR00350">
    <property type="entry name" value="lytR_cpsA_psr"/>
    <property type="match status" value="1"/>
</dbReference>
<comment type="caution">
    <text evidence="5">The sequence shown here is derived from an EMBL/GenBank/DDBJ whole genome shotgun (WGS) entry which is preliminary data.</text>
</comment>
<dbReference type="Gene3D" id="3.40.630.190">
    <property type="entry name" value="LCP protein"/>
    <property type="match status" value="1"/>
</dbReference>
<sequence length="389" mass="44096">MLEKLTDWKYISLIIFMLIIGIAFAYIWNDELSQITGGPFEDNKVNILAVGYDSAINGGASRADTMILISIDIDTNEAGVIFLPRDTFINLESKNFTKLNTSFARGGIELTKATVEELLEIEIDYYLASDFKGFENIIDRLGGIEIEVEKDLYYVDRAGGLYINISEGQQYLSGEDALKYVRYRDRSGDIGRIERQQKFVDAVIEKAISPSTVARLPGIFREINRSIDTDIPIRDISPFLSTAKDIDLNNIEIRTLPGEARYMGGVSYWIVDWDRTQVMVENLVRNKSYINNKNYTLRILNGQGGYGIASNTADLLRKYGFQIEAISNADHFNYQNSLIRYFNEEDQRTVNKLAELINAETEFAEDDSAAKNLEIILGHDFELSNLRGN</sequence>
<proteinExistence type="inferred from homology"/>
<keyword evidence="2" id="KW-0812">Transmembrane</keyword>
<keyword evidence="2" id="KW-1133">Transmembrane helix</keyword>
<feature type="transmembrane region" description="Helical" evidence="2">
    <location>
        <begin position="7"/>
        <end position="28"/>
    </location>
</feature>
<organism evidence="5 6">
    <name type="scientific">Halanaerobium polyolivorans</name>
    <dbReference type="NCBI Taxonomy" id="2886943"/>
    <lineage>
        <taxon>Bacteria</taxon>
        <taxon>Bacillati</taxon>
        <taxon>Bacillota</taxon>
        <taxon>Clostridia</taxon>
        <taxon>Halanaerobiales</taxon>
        <taxon>Halanaerobiaceae</taxon>
        <taxon>Halanaerobium</taxon>
    </lineage>
</organism>
<dbReference type="InterPro" id="IPR050922">
    <property type="entry name" value="LytR/CpsA/Psr_CW_biosynth"/>
</dbReference>
<keyword evidence="2" id="KW-0472">Membrane</keyword>
<dbReference type="InterPro" id="IPR004474">
    <property type="entry name" value="LytR_CpsA_psr"/>
</dbReference>
<dbReference type="PANTHER" id="PTHR33392:SF6">
    <property type="entry name" value="POLYISOPRENYL-TEICHOIC ACID--PEPTIDOGLYCAN TEICHOIC ACID TRANSFERASE TAGU"/>
    <property type="match status" value="1"/>
</dbReference>
<comment type="similarity">
    <text evidence="1">Belongs to the LytR/CpsA/Psr (LCP) family.</text>
</comment>
<evidence type="ECO:0000256" key="1">
    <source>
        <dbReference type="ARBA" id="ARBA00006068"/>
    </source>
</evidence>
<dbReference type="PANTHER" id="PTHR33392">
    <property type="entry name" value="POLYISOPRENYL-TEICHOIC ACID--PEPTIDOGLYCAN TEICHOIC ACID TRANSFERASE TAGU"/>
    <property type="match status" value="1"/>
</dbReference>
<dbReference type="Pfam" id="PF03816">
    <property type="entry name" value="LytR_cpsA_psr"/>
    <property type="match status" value="1"/>
</dbReference>
<feature type="domain" description="LytR/CpsA/Psr regulator C-terminal" evidence="4">
    <location>
        <begin position="295"/>
        <end position="381"/>
    </location>
</feature>
<evidence type="ECO:0000259" key="3">
    <source>
        <dbReference type="Pfam" id="PF03816"/>
    </source>
</evidence>
<dbReference type="InterPro" id="IPR027381">
    <property type="entry name" value="LytR/CpsA/Psr_C"/>
</dbReference>
<dbReference type="Proteomes" id="UP001199296">
    <property type="component" value="Unassembled WGS sequence"/>
</dbReference>
<accession>A0AAW4X0W0</accession>